<dbReference type="InterPro" id="IPR053145">
    <property type="entry name" value="AB_hydrolase_Est10"/>
</dbReference>
<feature type="transmembrane region" description="Helical" evidence="2">
    <location>
        <begin position="33"/>
        <end position="51"/>
    </location>
</feature>
<dbReference type="AlphaFoldDB" id="A0A2V1K9T8"/>
<dbReference type="RefSeq" id="WP_109093520.1">
    <property type="nucleotide sequence ID" value="NZ_QETB01000003.1"/>
</dbReference>
<protein>
    <submittedName>
        <fullName evidence="4">Alpha/beta hydrolase</fullName>
    </submittedName>
</protein>
<evidence type="ECO:0000256" key="2">
    <source>
        <dbReference type="SAM" id="Phobius"/>
    </source>
</evidence>
<gene>
    <name evidence="4" type="ORF">DD236_06185</name>
</gene>
<keyword evidence="4" id="KW-0378">Hydrolase</keyword>
<accession>A0A2V1K9T8</accession>
<dbReference type="Pfam" id="PF08840">
    <property type="entry name" value="BAAT_C"/>
    <property type="match status" value="1"/>
</dbReference>
<name>A0A2V1K9T8_9ACTO</name>
<reference evidence="5" key="1">
    <citation type="submission" date="2018-05" db="EMBL/GenBank/DDBJ databases">
        <authorList>
            <person name="Li Y."/>
        </authorList>
    </citation>
    <scope>NUCLEOTIDE SEQUENCE [LARGE SCALE GENOMIC DNA]</scope>
    <source>
        <strain evidence="5">sk1b4</strain>
    </source>
</reference>
<keyword evidence="2" id="KW-0812">Transmembrane</keyword>
<proteinExistence type="predicted"/>
<evidence type="ECO:0000313" key="5">
    <source>
        <dbReference type="Proteomes" id="UP000245283"/>
    </source>
</evidence>
<dbReference type="PANTHER" id="PTHR43265:SF1">
    <property type="entry name" value="ESTERASE ESTD"/>
    <property type="match status" value="1"/>
</dbReference>
<feature type="compositionally biased region" description="Acidic residues" evidence="1">
    <location>
        <begin position="1"/>
        <end position="16"/>
    </location>
</feature>
<feature type="transmembrane region" description="Helical" evidence="2">
    <location>
        <begin position="453"/>
        <end position="474"/>
    </location>
</feature>
<comment type="caution">
    <text evidence="4">The sequence shown here is derived from an EMBL/GenBank/DDBJ whole genome shotgun (WGS) entry which is preliminary data.</text>
</comment>
<dbReference type="InterPro" id="IPR014940">
    <property type="entry name" value="BAAT_C"/>
</dbReference>
<dbReference type="Gene3D" id="3.40.50.1820">
    <property type="entry name" value="alpha/beta hydrolase"/>
    <property type="match status" value="1"/>
</dbReference>
<feature type="region of interest" description="Disordered" evidence="1">
    <location>
        <begin position="1"/>
        <end position="20"/>
    </location>
</feature>
<dbReference type="InterPro" id="IPR029058">
    <property type="entry name" value="AB_hydrolase_fold"/>
</dbReference>
<evidence type="ECO:0000256" key="1">
    <source>
        <dbReference type="SAM" id="MobiDB-lite"/>
    </source>
</evidence>
<keyword evidence="2" id="KW-1133">Transmembrane helix</keyword>
<keyword evidence="2" id="KW-0472">Membrane</keyword>
<feature type="transmembrane region" description="Helical" evidence="2">
    <location>
        <begin position="495"/>
        <end position="522"/>
    </location>
</feature>
<feature type="transmembrane region" description="Helical" evidence="2">
    <location>
        <begin position="373"/>
        <end position="398"/>
    </location>
</feature>
<organism evidence="4 5">
    <name type="scientific">Ancrocorticia populi</name>
    <dbReference type="NCBI Taxonomy" id="2175228"/>
    <lineage>
        <taxon>Bacteria</taxon>
        <taxon>Bacillati</taxon>
        <taxon>Actinomycetota</taxon>
        <taxon>Actinomycetes</taxon>
        <taxon>Actinomycetales</taxon>
        <taxon>Actinomycetaceae</taxon>
        <taxon>Ancrocorticia</taxon>
    </lineage>
</organism>
<dbReference type="SUPFAM" id="SSF53474">
    <property type="entry name" value="alpha/beta-Hydrolases"/>
    <property type="match status" value="1"/>
</dbReference>
<feature type="transmembrane region" description="Helical" evidence="2">
    <location>
        <begin position="410"/>
        <end position="433"/>
    </location>
</feature>
<dbReference type="GO" id="GO:0052689">
    <property type="term" value="F:carboxylic ester hydrolase activity"/>
    <property type="evidence" value="ECO:0007669"/>
    <property type="project" value="TreeGrafter"/>
</dbReference>
<sequence length="527" mass="57511">MSEEVSAEVSEPEPDQSTEPRGIRRFALRHPRLMVWLIAVLIFGMWGSWAGPGWNPQPMRSLIVPESADTSIATRNETPGLGDYEVQSEVITVELRDGTEIPATLRTPVGTDGLAPGMVFVHGTGTDSYQNFDREADAITSAGVITLVPDKRTDNYTTTHRDYPELSKDYEDAFTDLLSRPGVDPQRTGLYAVSEGCNIAPIVAARNSAVSYVALVSAPVLPIREQGALAADSYLRNLGAPQQILSAIPKLIGQDFGQDAFEYIDFDVSEYQRQMTMPVLMLYGTGDMSMPTVQGPIITREDLETAGNSDLTVRYYEDADHGLQVDKVLVDQAMQDTADWVNGLPYTADAAPHVAGAQPKQDYMAGRVNQPPWFASGMVAVWILLIGLGLALVGVVMTTIGAMSYRRKRLLYFHGCGGAVNFASLTVILAWIVTLGYTVAVAELAVSYEQNRLLVQGGWLLAQVIGILAVWMVVRVPFAWHRAHYPEDGSGNHTLSGFANAIVVISFVAQVMLLFALAYWGVYPALF</sequence>
<dbReference type="OrthoDB" id="9765647at2"/>
<feature type="domain" description="BAAT/Acyl-CoA thioester hydrolase C-terminal" evidence="3">
    <location>
        <begin position="170"/>
        <end position="324"/>
    </location>
</feature>
<dbReference type="Proteomes" id="UP000245283">
    <property type="component" value="Unassembled WGS sequence"/>
</dbReference>
<evidence type="ECO:0000313" key="4">
    <source>
        <dbReference type="EMBL" id="PWF26447.1"/>
    </source>
</evidence>
<evidence type="ECO:0000259" key="3">
    <source>
        <dbReference type="Pfam" id="PF08840"/>
    </source>
</evidence>
<dbReference type="EMBL" id="QETB01000003">
    <property type="protein sequence ID" value="PWF26447.1"/>
    <property type="molecule type" value="Genomic_DNA"/>
</dbReference>
<dbReference type="PANTHER" id="PTHR43265">
    <property type="entry name" value="ESTERASE ESTD"/>
    <property type="match status" value="1"/>
</dbReference>
<keyword evidence="5" id="KW-1185">Reference proteome</keyword>